<dbReference type="AlphaFoldDB" id="A0A5J4UUI6"/>
<reference evidence="1 2" key="1">
    <citation type="submission" date="2019-03" db="EMBL/GenBank/DDBJ databases">
        <title>Single cell metagenomics reveals metabolic interactions within the superorganism composed of flagellate Streblomastix strix and complex community of Bacteroidetes bacteria on its surface.</title>
        <authorList>
            <person name="Treitli S.C."/>
            <person name="Kolisko M."/>
            <person name="Husnik F."/>
            <person name="Keeling P."/>
            <person name="Hampl V."/>
        </authorList>
    </citation>
    <scope>NUCLEOTIDE SEQUENCE [LARGE SCALE GENOMIC DNA]</scope>
    <source>
        <strain evidence="1">ST1C</strain>
    </source>
</reference>
<accession>A0A5J4UUI6</accession>
<protein>
    <submittedName>
        <fullName evidence="1">Uncharacterized protein</fullName>
    </submittedName>
</protein>
<dbReference type="EMBL" id="SNRW01012262">
    <property type="protein sequence ID" value="KAA6374057.1"/>
    <property type="molecule type" value="Genomic_DNA"/>
</dbReference>
<organism evidence="1 2">
    <name type="scientific">Streblomastix strix</name>
    <dbReference type="NCBI Taxonomy" id="222440"/>
    <lineage>
        <taxon>Eukaryota</taxon>
        <taxon>Metamonada</taxon>
        <taxon>Preaxostyla</taxon>
        <taxon>Oxymonadida</taxon>
        <taxon>Streblomastigidae</taxon>
        <taxon>Streblomastix</taxon>
    </lineage>
</organism>
<comment type="caution">
    <text evidence="1">The sequence shown here is derived from an EMBL/GenBank/DDBJ whole genome shotgun (WGS) entry which is preliminary data.</text>
</comment>
<gene>
    <name evidence="1" type="ORF">EZS28_030416</name>
</gene>
<proteinExistence type="predicted"/>
<dbReference type="Proteomes" id="UP000324800">
    <property type="component" value="Unassembled WGS sequence"/>
</dbReference>
<name>A0A5J4UUI6_9EUKA</name>
<evidence type="ECO:0000313" key="1">
    <source>
        <dbReference type="EMBL" id="KAA6374057.1"/>
    </source>
</evidence>
<evidence type="ECO:0000313" key="2">
    <source>
        <dbReference type="Proteomes" id="UP000324800"/>
    </source>
</evidence>
<sequence>MLFVYWRRKGSNRNLTSIELQTKLTSLLTKICSKRSTENEGMSLRQLMFCQKPTKKTYDSNRKQRLNFIHANFQRLEIKLNVLEQHFLIG</sequence>
<dbReference type="OrthoDB" id="5960276at2759"/>